<evidence type="ECO:0000313" key="1">
    <source>
        <dbReference type="EMBL" id="AKH46564.1"/>
    </source>
</evidence>
<organism evidence="1">
    <name type="scientific">uncultured marine virus</name>
    <dbReference type="NCBI Taxonomy" id="186617"/>
    <lineage>
        <taxon>Viruses</taxon>
        <taxon>environmental samples</taxon>
    </lineage>
</organism>
<proteinExistence type="predicted"/>
<sequence>MATSGPCWLKRAHGAACCRASSRTRSRLLWVRCSGRTTSTVSTWTPTASRRSSTS</sequence>
<reference evidence="1" key="2">
    <citation type="submission" date="2015-03" db="EMBL/GenBank/DDBJ databases">
        <authorList>
            <person name="Chow C.-E.T."/>
            <person name="Winget D.M."/>
            <person name="White R.A.III."/>
            <person name="Hallam S.J."/>
            <person name="Suttle C.A."/>
        </authorList>
    </citation>
    <scope>NUCLEOTIDE SEQUENCE</scope>
    <source>
        <strain evidence="1">Anoxic2_1</strain>
    </source>
</reference>
<accession>A0A0F7L1Y6</accession>
<dbReference type="EMBL" id="KR029585">
    <property type="protein sequence ID" value="AKH46564.1"/>
    <property type="molecule type" value="Genomic_DNA"/>
</dbReference>
<protein>
    <submittedName>
        <fullName evidence="1">Uncharacterized protein</fullName>
    </submittedName>
</protein>
<reference evidence="1" key="1">
    <citation type="journal article" date="2015" name="Front. Microbiol.">
        <title>Combining genomic sequencing methods to explore viral diversity and reveal potential virus-host interactions.</title>
        <authorList>
            <person name="Chow C.E."/>
            <person name="Winget D.M."/>
            <person name="White R.A.III."/>
            <person name="Hallam S.J."/>
            <person name="Suttle C.A."/>
        </authorList>
    </citation>
    <scope>NUCLEOTIDE SEQUENCE</scope>
    <source>
        <strain evidence="1">Anoxic2_1</strain>
    </source>
</reference>
<name>A0A0F7L1Y6_9VIRU</name>